<evidence type="ECO:0000313" key="2">
    <source>
        <dbReference type="EMBL" id="KAJ7659429.1"/>
    </source>
</evidence>
<evidence type="ECO:0008006" key="4">
    <source>
        <dbReference type="Google" id="ProtNLM"/>
    </source>
</evidence>
<accession>A0AAD7G5R6</accession>
<dbReference type="Gene3D" id="3.80.10.10">
    <property type="entry name" value="Ribonuclease Inhibitor"/>
    <property type="match status" value="1"/>
</dbReference>
<dbReference type="Proteomes" id="UP001221757">
    <property type="component" value="Unassembled WGS sequence"/>
</dbReference>
<dbReference type="AlphaFoldDB" id="A0AAD7G5R6"/>
<organism evidence="2 3">
    <name type="scientific">Mycena rosella</name>
    <name type="common">Pink bonnet</name>
    <name type="synonym">Agaricus rosellus</name>
    <dbReference type="NCBI Taxonomy" id="1033263"/>
    <lineage>
        <taxon>Eukaryota</taxon>
        <taxon>Fungi</taxon>
        <taxon>Dikarya</taxon>
        <taxon>Basidiomycota</taxon>
        <taxon>Agaricomycotina</taxon>
        <taxon>Agaricomycetes</taxon>
        <taxon>Agaricomycetidae</taxon>
        <taxon>Agaricales</taxon>
        <taxon>Marasmiineae</taxon>
        <taxon>Mycenaceae</taxon>
        <taxon>Mycena</taxon>
    </lineage>
</organism>
<evidence type="ECO:0000313" key="3">
    <source>
        <dbReference type="Proteomes" id="UP001221757"/>
    </source>
</evidence>
<name>A0AAD7G5R6_MYCRO</name>
<reference evidence="2" key="1">
    <citation type="submission" date="2023-03" db="EMBL/GenBank/DDBJ databases">
        <title>Massive genome expansion in bonnet fungi (Mycena s.s.) driven by repeated elements and novel gene families across ecological guilds.</title>
        <authorList>
            <consortium name="Lawrence Berkeley National Laboratory"/>
            <person name="Harder C.B."/>
            <person name="Miyauchi S."/>
            <person name="Viragh M."/>
            <person name="Kuo A."/>
            <person name="Thoen E."/>
            <person name="Andreopoulos B."/>
            <person name="Lu D."/>
            <person name="Skrede I."/>
            <person name="Drula E."/>
            <person name="Henrissat B."/>
            <person name="Morin E."/>
            <person name="Kohler A."/>
            <person name="Barry K."/>
            <person name="LaButti K."/>
            <person name="Morin E."/>
            <person name="Salamov A."/>
            <person name="Lipzen A."/>
            <person name="Mereny Z."/>
            <person name="Hegedus B."/>
            <person name="Baldrian P."/>
            <person name="Stursova M."/>
            <person name="Weitz H."/>
            <person name="Taylor A."/>
            <person name="Grigoriev I.V."/>
            <person name="Nagy L.G."/>
            <person name="Martin F."/>
            <person name="Kauserud H."/>
        </authorList>
    </citation>
    <scope>NUCLEOTIDE SEQUENCE</scope>
    <source>
        <strain evidence="2">CBHHK067</strain>
    </source>
</reference>
<keyword evidence="3" id="KW-1185">Reference proteome</keyword>
<dbReference type="EMBL" id="JARKIE010000271">
    <property type="protein sequence ID" value="KAJ7659429.1"/>
    <property type="molecule type" value="Genomic_DNA"/>
</dbReference>
<proteinExistence type="predicted"/>
<comment type="caution">
    <text evidence="2">The sequence shown here is derived from an EMBL/GenBank/DDBJ whole genome shotgun (WGS) entry which is preliminary data.</text>
</comment>
<sequence length="438" mass="48966">MSVTEIQTRIDSLSADIIRQKKVLQNLERTKSAAQRQLNGVLDPVGRLPLEISGEIFIQCLPSRSTPGEQHIPMLFLNICNTWTDIALATPELWISVHVDQPVVNLAGVLDAWLKRAGSHALSISLPPILTGHGIDAVIRRHAHQLQDLTLFHNEANIGLVAAAGPFLCLETLMVLGLPGSDVDPEENTRVTMDLLQVCPNLVECTFDGVFCGFDFDTAPLELSHMRHLKFGISPGHSGEEPLQYIVSPHLETIYLPGGNLASKNIIQFFRRSSPPLRHLTWGFNDLANDWTQAKLLECLSLLPQLTHLEMLVPETGTTSHLVALLASSPYLVPELSSITLQQVYLSTPWYQQLVAAFSLRREKIKSVRIIWPYDGVRRPAKDVWAALRQLVEGGMKIYIGTDKRNYNYMTACSFLLRHSNPILEVYLLLALFLMRAH</sequence>
<dbReference type="InterPro" id="IPR032675">
    <property type="entry name" value="LRR_dom_sf"/>
</dbReference>
<evidence type="ECO:0000256" key="1">
    <source>
        <dbReference type="SAM" id="Coils"/>
    </source>
</evidence>
<feature type="coiled-coil region" evidence="1">
    <location>
        <begin position="10"/>
        <end position="37"/>
    </location>
</feature>
<gene>
    <name evidence="2" type="ORF">B0H17DRAFT_1212957</name>
</gene>
<dbReference type="SUPFAM" id="SSF52047">
    <property type="entry name" value="RNI-like"/>
    <property type="match status" value="1"/>
</dbReference>
<keyword evidence="1" id="KW-0175">Coiled coil</keyword>
<protein>
    <recommendedName>
        <fullName evidence="4">F-box domain-containing protein</fullName>
    </recommendedName>
</protein>